<dbReference type="PANTHER" id="PTHR12526:SF630">
    <property type="entry name" value="GLYCOSYLTRANSFERASE"/>
    <property type="match status" value="1"/>
</dbReference>
<dbReference type="AlphaFoldDB" id="A0A4P8P058"/>
<dbReference type="Proteomes" id="UP000299011">
    <property type="component" value="Chromosome"/>
</dbReference>
<reference evidence="2 3" key="1">
    <citation type="submission" date="2019-04" db="EMBL/GenBank/DDBJ databases">
        <title>Methylomes of two halophilic Archaea, Haloarcula marismortui and Haloferax mediterranei.</title>
        <authorList>
            <person name="DasSarma S."/>
            <person name="DasSarma P."/>
            <person name="DasSarma S."/>
            <person name="Fomenkov A."/>
            <person name="Vincze T."/>
            <person name="Anton B.P."/>
            <person name="Roberts R.J."/>
        </authorList>
    </citation>
    <scope>NUCLEOTIDE SEQUENCE [LARGE SCALE GENOMIC DNA]</scope>
    <source>
        <strain evidence="3">ATCC 33500 / DSM 1411 / JCM 8866 / NBRC 14739 / NCIMB 2177 / R-4</strain>
    </source>
</reference>
<proteinExistence type="predicted"/>
<name>A0A4P8P058_HALMT</name>
<protein>
    <submittedName>
        <fullName evidence="2">Glycosyltransferase</fullName>
    </submittedName>
</protein>
<dbReference type="EMBL" id="CP039139">
    <property type="protein sequence ID" value="QCQ73916.1"/>
    <property type="molecule type" value="Genomic_DNA"/>
</dbReference>
<dbReference type="CDD" id="cd03801">
    <property type="entry name" value="GT4_PimA-like"/>
    <property type="match status" value="1"/>
</dbReference>
<dbReference type="SUPFAM" id="SSF53756">
    <property type="entry name" value="UDP-Glycosyltransferase/glycogen phosphorylase"/>
    <property type="match status" value="1"/>
</dbReference>
<sequence>MKMTKNNKTITWLTPHSSQTGGNWVTKKVQSELSENYSITTKTFEHGSSLIGHGLSAAQFATHNNDSVDLWVENPFTFSFKRPGIRTDDIVACHHIHYPHPSNAWYQPSEVGRRIKNELFLKRAAHASRVVVVSDYWKQFLNNHGITNVSKVHNGLPIENFDFDQEKVDKLKKELSPDDKPIIHLGIPAKLKGTKKAYHELKGMDAKFITTGRKDYHLPVEHLNPDYEGYLRILAAADVVVSMSQFDEGWGLFVHEALLAGTPVVGTGRGGMSELLNGGDQIVCEEFSDLKSSVRKALDMKESLGKSGHQFVKQFSVERMVSGWDQIFKEIP</sequence>
<gene>
    <name evidence="2" type="ORF">E6P09_00945</name>
</gene>
<dbReference type="Gene3D" id="3.40.50.2000">
    <property type="entry name" value="Glycogen Phosphorylase B"/>
    <property type="match status" value="2"/>
</dbReference>
<evidence type="ECO:0000259" key="1">
    <source>
        <dbReference type="Pfam" id="PF00534"/>
    </source>
</evidence>
<dbReference type="PANTHER" id="PTHR12526">
    <property type="entry name" value="GLYCOSYLTRANSFERASE"/>
    <property type="match status" value="1"/>
</dbReference>
<keyword evidence="2" id="KW-0808">Transferase</keyword>
<evidence type="ECO:0000313" key="2">
    <source>
        <dbReference type="EMBL" id="QCQ73916.1"/>
    </source>
</evidence>
<dbReference type="InterPro" id="IPR001296">
    <property type="entry name" value="Glyco_trans_1"/>
</dbReference>
<dbReference type="Pfam" id="PF00534">
    <property type="entry name" value="Glycos_transf_1"/>
    <property type="match status" value="1"/>
</dbReference>
<feature type="domain" description="Glycosyl transferase family 1" evidence="1">
    <location>
        <begin position="232"/>
        <end position="302"/>
    </location>
</feature>
<dbReference type="GO" id="GO:0016757">
    <property type="term" value="F:glycosyltransferase activity"/>
    <property type="evidence" value="ECO:0007669"/>
    <property type="project" value="InterPro"/>
</dbReference>
<organism evidence="2 3">
    <name type="scientific">Haloferax mediterranei (strain ATCC 33500 / DSM 1411 / JCM 8866 / NBRC 14739 / NCIMB 2177 / R-4)</name>
    <name type="common">Halobacterium mediterranei</name>
    <dbReference type="NCBI Taxonomy" id="523841"/>
    <lineage>
        <taxon>Archaea</taxon>
        <taxon>Methanobacteriati</taxon>
        <taxon>Methanobacteriota</taxon>
        <taxon>Stenosarchaea group</taxon>
        <taxon>Halobacteria</taxon>
        <taxon>Halobacteriales</taxon>
        <taxon>Haloferacaceae</taxon>
        <taxon>Haloferax</taxon>
    </lineage>
</organism>
<evidence type="ECO:0000313" key="3">
    <source>
        <dbReference type="Proteomes" id="UP000299011"/>
    </source>
</evidence>
<accession>A0A4P8P058</accession>